<organism evidence="3 4">
    <name type="scientific">Ectocarpus siliculosus</name>
    <name type="common">Brown alga</name>
    <name type="synonym">Conferva siliculosa</name>
    <dbReference type="NCBI Taxonomy" id="2880"/>
    <lineage>
        <taxon>Eukaryota</taxon>
        <taxon>Sar</taxon>
        <taxon>Stramenopiles</taxon>
        <taxon>Ochrophyta</taxon>
        <taxon>PX clade</taxon>
        <taxon>Phaeophyceae</taxon>
        <taxon>Ectocarpales</taxon>
        <taxon>Ectocarpaceae</taxon>
        <taxon>Ectocarpus</taxon>
    </lineage>
</organism>
<keyword evidence="2" id="KW-0472">Membrane</keyword>
<evidence type="ECO:0000256" key="1">
    <source>
        <dbReference type="SAM" id="MobiDB-lite"/>
    </source>
</evidence>
<dbReference type="Proteomes" id="UP000002630">
    <property type="component" value="Linkage Group LG30"/>
</dbReference>
<feature type="region of interest" description="Disordered" evidence="1">
    <location>
        <begin position="230"/>
        <end position="277"/>
    </location>
</feature>
<dbReference type="InParanoid" id="D7FZ82"/>
<feature type="compositionally biased region" description="Low complexity" evidence="1">
    <location>
        <begin position="136"/>
        <end position="167"/>
    </location>
</feature>
<proteinExistence type="predicted"/>
<feature type="region of interest" description="Disordered" evidence="1">
    <location>
        <begin position="136"/>
        <end position="196"/>
    </location>
</feature>
<sequence>MTSCSYTDSFRLEADIDYVFEDYGEVSSPDGCYQESINSPVESGEAVSAFYSDGGLSDYEYFFRTYEFDDDEVWVIATYLDDTFNTRCIDYDLNDYTTLHPTEVLYWACEDDDGGYTDFSATISTICGCNTPAPTAAPTTPAPTAAPATPGLTATPGPTPNGLTPAPRTLMDTSSPTRAPEVVSTPPPVSTTSDEAAPAGEVAGGVVAGVVVVVAIVLAALFKTGRLKIKRTGKQRKPSHDDVASGSGSMGNTPPAASEPPVPHQYPVAYQYPEAIE</sequence>
<protein>
    <submittedName>
        <fullName evidence="3">Uncharacterized protein</fullName>
    </submittedName>
</protein>
<evidence type="ECO:0000313" key="3">
    <source>
        <dbReference type="EMBL" id="CBJ32699.1"/>
    </source>
</evidence>
<evidence type="ECO:0000313" key="4">
    <source>
        <dbReference type="Proteomes" id="UP000002630"/>
    </source>
</evidence>
<accession>D7FZ82</accession>
<evidence type="ECO:0000256" key="2">
    <source>
        <dbReference type="SAM" id="Phobius"/>
    </source>
</evidence>
<keyword evidence="2" id="KW-0812">Transmembrane</keyword>
<dbReference type="EMBL" id="FN648550">
    <property type="protein sequence ID" value="CBJ32699.1"/>
    <property type="molecule type" value="Genomic_DNA"/>
</dbReference>
<feature type="transmembrane region" description="Helical" evidence="2">
    <location>
        <begin position="202"/>
        <end position="222"/>
    </location>
</feature>
<keyword evidence="2" id="KW-1133">Transmembrane helix</keyword>
<dbReference type="AlphaFoldDB" id="D7FZ82"/>
<dbReference type="EMBL" id="FN649755">
    <property type="protein sequence ID" value="CBJ32699.1"/>
    <property type="molecule type" value="Genomic_DNA"/>
</dbReference>
<reference evidence="3 4" key="1">
    <citation type="journal article" date="2010" name="Nature">
        <title>The Ectocarpus genome and the independent evolution of multicellularity in brown algae.</title>
        <authorList>
            <person name="Cock J.M."/>
            <person name="Sterck L."/>
            <person name="Rouze P."/>
            <person name="Scornet D."/>
            <person name="Allen A.E."/>
            <person name="Amoutzias G."/>
            <person name="Anthouard V."/>
            <person name="Artiguenave F."/>
            <person name="Aury J.M."/>
            <person name="Badger J.H."/>
            <person name="Beszteri B."/>
            <person name="Billiau K."/>
            <person name="Bonnet E."/>
            <person name="Bothwell J.H."/>
            <person name="Bowler C."/>
            <person name="Boyen C."/>
            <person name="Brownlee C."/>
            <person name="Carrano C.J."/>
            <person name="Charrier B."/>
            <person name="Cho G.Y."/>
            <person name="Coelho S.M."/>
            <person name="Collen J."/>
            <person name="Corre E."/>
            <person name="Da Silva C."/>
            <person name="Delage L."/>
            <person name="Delaroque N."/>
            <person name="Dittami S.M."/>
            <person name="Doulbeau S."/>
            <person name="Elias M."/>
            <person name="Farnham G."/>
            <person name="Gachon C.M."/>
            <person name="Gschloessl B."/>
            <person name="Heesch S."/>
            <person name="Jabbari K."/>
            <person name="Jubin C."/>
            <person name="Kawai H."/>
            <person name="Kimura K."/>
            <person name="Kloareg B."/>
            <person name="Kupper F.C."/>
            <person name="Lang D."/>
            <person name="Le Bail A."/>
            <person name="Leblanc C."/>
            <person name="Lerouge P."/>
            <person name="Lohr M."/>
            <person name="Lopez P.J."/>
            <person name="Martens C."/>
            <person name="Maumus F."/>
            <person name="Michel G."/>
            <person name="Miranda-Saavedra D."/>
            <person name="Morales J."/>
            <person name="Moreau H."/>
            <person name="Motomura T."/>
            <person name="Nagasato C."/>
            <person name="Napoli C.A."/>
            <person name="Nelson D.R."/>
            <person name="Nyvall-Collen P."/>
            <person name="Peters A.F."/>
            <person name="Pommier C."/>
            <person name="Potin P."/>
            <person name="Poulain J."/>
            <person name="Quesneville H."/>
            <person name="Read B."/>
            <person name="Rensing S.A."/>
            <person name="Ritter A."/>
            <person name="Rousvoal S."/>
            <person name="Samanta M."/>
            <person name="Samson G."/>
            <person name="Schroeder D.C."/>
            <person name="Segurens B."/>
            <person name="Strittmatter M."/>
            <person name="Tonon T."/>
            <person name="Tregear J.W."/>
            <person name="Valentin K."/>
            <person name="von Dassow P."/>
            <person name="Yamagishi T."/>
            <person name="Van de Peer Y."/>
            <person name="Wincker P."/>
        </authorList>
    </citation>
    <scope>NUCLEOTIDE SEQUENCE [LARGE SCALE GENOMIC DNA]</scope>
    <source>
        <strain evidence="4">Ec32 / CCAP1310/4</strain>
    </source>
</reference>
<name>D7FZ82_ECTSI</name>
<gene>
    <name evidence="3" type="ORF">Esi_0357_0013</name>
</gene>
<keyword evidence="4" id="KW-1185">Reference proteome</keyword>